<evidence type="ECO:0000256" key="2">
    <source>
        <dbReference type="ARBA" id="ARBA00023054"/>
    </source>
</evidence>
<evidence type="ECO:0000256" key="3">
    <source>
        <dbReference type="SAM" id="Phobius"/>
    </source>
</evidence>
<sequence>MYYKYKNLGIKIILLSIIIVATFQLLKFFTIEYTIYSKGLIIPAKEWTLSRTTDGNFITTFKDNIKGLNTSFNVTEFSRGDVVQFTLSSKFIDNNKVSFGDTIGFVNSNEEQRRLKELEDNLEVLKAELIFFTTGQKPEDRDISQEKLRLAKIDLDTEKLLFERSLRLFKDSVITKQEIEVLENSLRLKEIEVLIRDAEYRSAITGDKPEQEKLIASKIIQSENQIKKIQERLANFIVLAPFDGYLIQNSFDIPDMMKIIVYEKDQMVSLVPIDIFDKKYLSFYNPVNIYLRSIGKNLDAEILKIDNVIHRINQKQVFFITAIFNTNEINHVGEISEVKISTEKISILEYLQRLLYKTISR</sequence>
<evidence type="ECO:0000313" key="5">
    <source>
        <dbReference type="Proteomes" id="UP000198480"/>
    </source>
</evidence>
<dbReference type="EMBL" id="FZOK01000007">
    <property type="protein sequence ID" value="SNS31095.1"/>
    <property type="molecule type" value="Genomic_DNA"/>
</dbReference>
<dbReference type="OrthoDB" id="9798190at2"/>
<accession>A0A239DFB5</accession>
<organism evidence="4 5">
    <name type="scientific">Belliella buryatensis</name>
    <dbReference type="NCBI Taxonomy" id="1500549"/>
    <lineage>
        <taxon>Bacteria</taxon>
        <taxon>Pseudomonadati</taxon>
        <taxon>Bacteroidota</taxon>
        <taxon>Cytophagia</taxon>
        <taxon>Cytophagales</taxon>
        <taxon>Cyclobacteriaceae</taxon>
        <taxon>Belliella</taxon>
    </lineage>
</organism>
<name>A0A239DFB5_9BACT</name>
<dbReference type="PANTHER" id="PTHR32347">
    <property type="entry name" value="EFFLUX SYSTEM COMPONENT YKNX-RELATED"/>
    <property type="match status" value="1"/>
</dbReference>
<comment type="subcellular location">
    <subcellularLocation>
        <location evidence="1">Cell envelope</location>
    </subcellularLocation>
</comment>
<reference evidence="5" key="1">
    <citation type="submission" date="2017-06" db="EMBL/GenBank/DDBJ databases">
        <authorList>
            <person name="Varghese N."/>
            <person name="Submissions S."/>
        </authorList>
    </citation>
    <scope>NUCLEOTIDE SEQUENCE [LARGE SCALE GENOMIC DNA]</scope>
    <source>
        <strain evidence="5">5C</strain>
    </source>
</reference>
<proteinExistence type="predicted"/>
<evidence type="ECO:0000313" key="4">
    <source>
        <dbReference type="EMBL" id="SNS31095.1"/>
    </source>
</evidence>
<gene>
    <name evidence="4" type="ORF">SAMN06295967_10729</name>
</gene>
<dbReference type="GO" id="GO:0030313">
    <property type="term" value="C:cell envelope"/>
    <property type="evidence" value="ECO:0007669"/>
    <property type="project" value="UniProtKB-SubCell"/>
</dbReference>
<keyword evidence="2" id="KW-0175">Coiled coil</keyword>
<dbReference type="RefSeq" id="WP_089239921.1">
    <property type="nucleotide sequence ID" value="NZ_FZOK01000007.1"/>
</dbReference>
<keyword evidence="3" id="KW-1133">Transmembrane helix</keyword>
<dbReference type="InterPro" id="IPR050465">
    <property type="entry name" value="UPF0194_transport"/>
</dbReference>
<keyword evidence="5" id="KW-1185">Reference proteome</keyword>
<evidence type="ECO:0008006" key="6">
    <source>
        <dbReference type="Google" id="ProtNLM"/>
    </source>
</evidence>
<evidence type="ECO:0000256" key="1">
    <source>
        <dbReference type="ARBA" id="ARBA00004196"/>
    </source>
</evidence>
<dbReference type="AlphaFoldDB" id="A0A239DFB5"/>
<keyword evidence="3" id="KW-0472">Membrane</keyword>
<feature type="transmembrane region" description="Helical" evidence="3">
    <location>
        <begin position="12"/>
        <end position="31"/>
    </location>
</feature>
<dbReference type="Proteomes" id="UP000198480">
    <property type="component" value="Unassembled WGS sequence"/>
</dbReference>
<protein>
    <recommendedName>
        <fullName evidence="6">HlyD family secretion protein</fullName>
    </recommendedName>
</protein>
<keyword evidence="3" id="KW-0812">Transmembrane</keyword>